<comment type="cofactor">
    <cofactor evidence="12">
        <name>Zn(2+)</name>
        <dbReference type="ChEBI" id="CHEBI:29105"/>
    </cofactor>
    <text evidence="12">Binds 2 Zn(2+) ions per subunit. It is not clear if Zn(2+) or Mg(2+) is physiologically important.</text>
</comment>
<dbReference type="PANTHER" id="PTHR43694">
    <property type="entry name" value="RIBONUCLEASE J"/>
    <property type="match status" value="1"/>
</dbReference>
<feature type="binding site" evidence="9 11">
    <location>
        <begin position="366"/>
        <end position="370"/>
    </location>
    <ligand>
        <name>substrate</name>
    </ligand>
</feature>
<dbReference type="InterPro" id="IPR004613">
    <property type="entry name" value="RNase_J"/>
</dbReference>
<keyword evidence="1 9" id="KW-0963">Cytoplasm</keyword>
<evidence type="ECO:0000259" key="13">
    <source>
        <dbReference type="SMART" id="SM00849"/>
    </source>
</evidence>
<feature type="binding site" evidence="12">
    <location>
        <position position="81"/>
    </location>
    <ligand>
        <name>Zn(2+)</name>
        <dbReference type="ChEBI" id="CHEBI:29105"/>
        <label>1</label>
        <note>catalytic</note>
    </ligand>
</feature>
<feature type="binding site" evidence="12">
    <location>
        <position position="445"/>
    </location>
    <ligand>
        <name>Ca(2+)</name>
        <dbReference type="ChEBI" id="CHEBI:29108"/>
    </ligand>
</feature>
<comment type="similarity">
    <text evidence="9">Belongs to the metallo-beta-lactamase superfamily. RNA-metabolizing metallo-beta-lactamase-like family. Bacterial RNase J subfamily.</text>
</comment>
<proteinExistence type="inferred from homology"/>
<dbReference type="Gene3D" id="3.40.50.10710">
    <property type="entry name" value="Metallo-hydrolase/oxidoreductase"/>
    <property type="match status" value="1"/>
</dbReference>
<evidence type="ECO:0000256" key="1">
    <source>
        <dbReference type="ARBA" id="ARBA00022490"/>
    </source>
</evidence>
<dbReference type="GO" id="GO:0003723">
    <property type="term" value="F:RNA binding"/>
    <property type="evidence" value="ECO:0007669"/>
    <property type="project" value="UniProtKB-UniRule"/>
</dbReference>
<dbReference type="CDD" id="cd07714">
    <property type="entry name" value="RNaseJ_MBL-fold"/>
    <property type="match status" value="1"/>
</dbReference>
<evidence type="ECO:0000313" key="14">
    <source>
        <dbReference type="EMBL" id="CYV03923.1"/>
    </source>
</evidence>
<dbReference type="Pfam" id="PF17770">
    <property type="entry name" value="RNase_J_C"/>
    <property type="match status" value="1"/>
</dbReference>
<feature type="active site" description="Proton donor" evidence="10">
    <location>
        <position position="197"/>
    </location>
</feature>
<dbReference type="SUPFAM" id="SSF56281">
    <property type="entry name" value="Metallo-hydrolase/oxidoreductase"/>
    <property type="match status" value="1"/>
</dbReference>
<dbReference type="Pfam" id="PF07521">
    <property type="entry name" value="RMMBL"/>
    <property type="match status" value="1"/>
</dbReference>
<dbReference type="InterPro" id="IPR036866">
    <property type="entry name" value="RibonucZ/Hydroxyglut_hydro"/>
</dbReference>
<dbReference type="AlphaFoldDB" id="A0A0Z8GS55"/>
<evidence type="ECO:0000256" key="9">
    <source>
        <dbReference type="HAMAP-Rule" id="MF_01491"/>
    </source>
</evidence>
<dbReference type="EC" id="3.1.-.-" evidence="9"/>
<dbReference type="GO" id="GO:0008270">
    <property type="term" value="F:zinc ion binding"/>
    <property type="evidence" value="ECO:0007669"/>
    <property type="project" value="InterPro"/>
</dbReference>
<evidence type="ECO:0000256" key="10">
    <source>
        <dbReference type="PIRSR" id="PIRSR004803-1"/>
    </source>
</evidence>
<feature type="binding site" evidence="12">
    <location>
        <position position="53"/>
    </location>
    <ligand>
        <name>Ca(2+)</name>
        <dbReference type="ChEBI" id="CHEBI:29108"/>
    </ligand>
</feature>
<reference evidence="14 15" key="1">
    <citation type="submission" date="2016-02" db="EMBL/GenBank/DDBJ databases">
        <authorList>
            <consortium name="Pathogen Informatics"/>
        </authorList>
    </citation>
    <scope>NUCLEOTIDE SEQUENCE [LARGE SCALE GENOMIC DNA]</scope>
    <source>
        <strain evidence="14 15">LSS54</strain>
    </source>
</reference>
<comment type="subunit">
    <text evidence="9">Homodimer, may be a subunit of the RNA degradosome.</text>
</comment>
<feature type="binding site" evidence="12">
    <location>
        <position position="166"/>
    </location>
    <ligand>
        <name>Zn(2+)</name>
        <dbReference type="ChEBI" id="CHEBI:29105"/>
        <label>1</label>
        <note>catalytic</note>
    </ligand>
</feature>
<dbReference type="Proteomes" id="UP000073494">
    <property type="component" value="Unassembled WGS sequence"/>
</dbReference>
<dbReference type="Pfam" id="PF00753">
    <property type="entry name" value="Lactamase_B"/>
    <property type="match status" value="1"/>
</dbReference>
<evidence type="ECO:0000256" key="4">
    <source>
        <dbReference type="ARBA" id="ARBA00022759"/>
    </source>
</evidence>
<keyword evidence="4 9" id="KW-0255">Endonuclease</keyword>
<comment type="subcellular location">
    <subcellularLocation>
        <location evidence="9">Cytoplasm</location>
    </subcellularLocation>
</comment>
<dbReference type="InterPro" id="IPR001279">
    <property type="entry name" value="Metallo-B-lactamas"/>
</dbReference>
<feature type="binding site" evidence="12">
    <location>
        <position position="392"/>
    </location>
    <ligand>
        <name>Zn(2+)</name>
        <dbReference type="ChEBI" id="CHEBI:29105"/>
        <label>1</label>
        <note>catalytic</note>
    </ligand>
</feature>
<dbReference type="InterPro" id="IPR041636">
    <property type="entry name" value="RNase_J_C"/>
</dbReference>
<dbReference type="HAMAP" id="MF_01491">
    <property type="entry name" value="RNase_J_bact"/>
    <property type="match status" value="1"/>
</dbReference>
<dbReference type="GO" id="GO:0004521">
    <property type="term" value="F:RNA endonuclease activity"/>
    <property type="evidence" value="ECO:0007669"/>
    <property type="project" value="UniProtKB-UniRule"/>
</dbReference>
<dbReference type="InterPro" id="IPR042173">
    <property type="entry name" value="RNase_J_2"/>
</dbReference>
<feature type="binding site" evidence="12">
    <location>
        <position position="76"/>
    </location>
    <ligand>
        <name>Zn(2+)</name>
        <dbReference type="ChEBI" id="CHEBI:29105"/>
        <label>1</label>
        <note>catalytic</note>
    </ligand>
</feature>
<feature type="domain" description="Metallo-beta-lactamase" evidence="13">
    <location>
        <begin position="23"/>
        <end position="217"/>
    </location>
</feature>
<feature type="binding site" evidence="12">
    <location>
        <position position="144"/>
    </location>
    <ligand>
        <name>Zn(2+)</name>
        <dbReference type="ChEBI" id="CHEBI:29105"/>
        <label>1</label>
        <note>catalytic</note>
    </ligand>
</feature>
<evidence type="ECO:0000256" key="11">
    <source>
        <dbReference type="PIRSR" id="PIRSR004803-2"/>
    </source>
</evidence>
<dbReference type="Pfam" id="PF22505">
    <property type="entry name" value="RNase_J_b_CASP"/>
    <property type="match status" value="1"/>
</dbReference>
<dbReference type="PROSITE" id="PS01292">
    <property type="entry name" value="UPF0036"/>
    <property type="match status" value="1"/>
</dbReference>
<dbReference type="SMART" id="SM00849">
    <property type="entry name" value="Lactamase_B"/>
    <property type="match status" value="1"/>
</dbReference>
<dbReference type="InterPro" id="IPR001587">
    <property type="entry name" value="RNase_J_CS"/>
</dbReference>
<dbReference type="GO" id="GO:0006364">
    <property type="term" value="P:rRNA processing"/>
    <property type="evidence" value="ECO:0007669"/>
    <property type="project" value="UniProtKB-UniRule"/>
</dbReference>
<dbReference type="GO" id="GO:0005737">
    <property type="term" value="C:cytoplasm"/>
    <property type="evidence" value="ECO:0007669"/>
    <property type="project" value="UniProtKB-SubCell"/>
</dbReference>
<feature type="binding site" evidence="12">
    <location>
        <position position="80"/>
    </location>
    <ligand>
        <name>Zn(2+)</name>
        <dbReference type="ChEBI" id="CHEBI:29105"/>
        <label>1</label>
        <note>catalytic</note>
    </ligand>
</feature>
<dbReference type="PANTHER" id="PTHR43694:SF1">
    <property type="entry name" value="RIBONUCLEASE J"/>
    <property type="match status" value="1"/>
</dbReference>
<protein>
    <recommendedName>
        <fullName evidence="9">Ribonuclease J</fullName>
        <shortName evidence="9">RNase J</shortName>
        <ecNumber evidence="9">3.1.-.-</ecNumber>
    </recommendedName>
</protein>
<feature type="binding site" evidence="11">
    <location>
        <begin position="234"/>
        <end position="236"/>
    </location>
    <ligand>
        <name>substrate</name>
    </ligand>
</feature>
<dbReference type="RefSeq" id="WP_044775070.1">
    <property type="nucleotide sequence ID" value="NZ_CEFG01000134.1"/>
</dbReference>
<feature type="binding site" evidence="12">
    <location>
        <position position="78"/>
    </location>
    <ligand>
        <name>Zn(2+)</name>
        <dbReference type="ChEBI" id="CHEBI:29105"/>
        <label>2</label>
        <note>catalytic</note>
    </ligand>
</feature>
<accession>A0A0Z8GS55</accession>
<keyword evidence="2 9" id="KW-0540">Nuclease</keyword>
<evidence type="ECO:0000256" key="7">
    <source>
        <dbReference type="ARBA" id="ARBA00022839"/>
    </source>
</evidence>
<evidence type="ECO:0000256" key="12">
    <source>
        <dbReference type="PIRSR" id="PIRSR004803-3"/>
    </source>
</evidence>
<evidence type="ECO:0000313" key="15">
    <source>
        <dbReference type="Proteomes" id="UP000073494"/>
    </source>
</evidence>
<evidence type="ECO:0000256" key="6">
    <source>
        <dbReference type="ARBA" id="ARBA00022833"/>
    </source>
</evidence>
<gene>
    <name evidence="9" type="primary">rnj</name>
    <name evidence="14" type="ORF">ERS132416_01565</name>
</gene>
<keyword evidence="8 9" id="KW-0694">RNA-binding</keyword>
<dbReference type="InterPro" id="IPR055132">
    <property type="entry name" value="RNase_J_b_CASP"/>
</dbReference>
<evidence type="ECO:0000256" key="8">
    <source>
        <dbReference type="ARBA" id="ARBA00022884"/>
    </source>
</evidence>
<comment type="function">
    <text evidence="9">An RNase that has 5'-3' exonuclease and possibly endonuclease activity. Involved in maturation of rRNA and in some organisms also mRNA maturation and/or decay.</text>
</comment>
<evidence type="ECO:0000256" key="5">
    <source>
        <dbReference type="ARBA" id="ARBA00022801"/>
    </source>
</evidence>
<dbReference type="InterPro" id="IPR011108">
    <property type="entry name" value="RMMBL"/>
</dbReference>
<keyword evidence="9" id="KW-0698">rRNA processing</keyword>
<organism evidence="14 15">
    <name type="scientific">Streptococcus suis</name>
    <dbReference type="NCBI Taxonomy" id="1307"/>
    <lineage>
        <taxon>Bacteria</taxon>
        <taxon>Bacillati</taxon>
        <taxon>Bacillota</taxon>
        <taxon>Bacilli</taxon>
        <taxon>Lactobacillales</taxon>
        <taxon>Streptococcaceae</taxon>
        <taxon>Streptococcus</taxon>
    </lineage>
</organism>
<keyword evidence="5 9" id="KW-0378">Hydrolase</keyword>
<dbReference type="Gene3D" id="3.60.15.10">
    <property type="entry name" value="Ribonuclease Z/Hydroxyacylglutathione hydrolase-like"/>
    <property type="match status" value="1"/>
</dbReference>
<dbReference type="Gene3D" id="3.10.20.580">
    <property type="match status" value="1"/>
</dbReference>
<dbReference type="PIRSF" id="PIRSF004803">
    <property type="entry name" value="RnjA"/>
    <property type="match status" value="1"/>
</dbReference>
<name>A0A0Z8GS55_STRSU</name>
<dbReference type="NCBIfam" id="NF047419">
    <property type="entry name" value="RNase_J1_RnjA"/>
    <property type="match status" value="1"/>
</dbReference>
<dbReference type="GO" id="GO:0004534">
    <property type="term" value="F:5'-3' RNA exonuclease activity"/>
    <property type="evidence" value="ECO:0007669"/>
    <property type="project" value="UniProtKB-UniRule"/>
</dbReference>
<feature type="active site" description="Proton acceptor" evidence="10">
    <location>
        <position position="370"/>
    </location>
</feature>
<dbReference type="InterPro" id="IPR030854">
    <property type="entry name" value="RNase_J_bac"/>
</dbReference>
<feature type="binding site" evidence="12">
    <location>
        <position position="51"/>
    </location>
    <ligand>
        <name>Ca(2+)</name>
        <dbReference type="ChEBI" id="CHEBI:29108"/>
    </ligand>
</feature>
<sequence>MSSVNLKPHEVGVFAIGGLGEIGKNTYGIEYKDEILIVDAGIKFPEDDLLGIDYVIPDYSYIVENLDRVKGLVITHGHEDHIGGIPFLLKQANVPIYAGPLALALIRGKLEEHGLLRDATLHEINHNTELTFKHLKVSFFRTTHSIPEPLGIVVDTPQGKIVCTGDFKFDFTPVGEPADLHRMAALGEEGVLCLLSDSTNAEVPTFTNSEKVVGQSIMKLIEGIHGRIIFASFASNIFRLQQAADAAVKTGRKIAVFGRSMEKAIVNGIELGYIKVPKDTFIEPNEIKEYPASEIMILCTGSQGEPMAALSRIAHGTHRQVQLQPGDTVIFSSSPIPGNTTGVNKLINILIEAGVDVIHGKINNIHTSGHGGQQEQKLMLRLIKPKYFMPVHGEYRMQKIHASLAVDTGVPKDNIFIMENGDVLALTKDSARLAGKFNAQDIYVDGNRIGEIGAAVLKDRRDLSEDGVVLAVATVDFNSKMILAGPDILSRGFIYMRESGELIRESQRILFNAIRIAMRNKDANIQTVNGAIVNALRPFLYEKTEREPIIIPMILTPDR</sequence>
<keyword evidence="7 9" id="KW-0269">Exonuclease</keyword>
<keyword evidence="12" id="KW-0106">Calcium</keyword>
<evidence type="ECO:0000256" key="3">
    <source>
        <dbReference type="ARBA" id="ARBA00022723"/>
    </source>
</evidence>
<dbReference type="EMBL" id="FIHD01000029">
    <property type="protein sequence ID" value="CYV03923.1"/>
    <property type="molecule type" value="Genomic_DNA"/>
</dbReference>
<evidence type="ECO:0000256" key="2">
    <source>
        <dbReference type="ARBA" id="ARBA00022722"/>
    </source>
</evidence>
<comment type="cofactor">
    <cofactor evidence="12">
        <name>Ca(2+)</name>
        <dbReference type="ChEBI" id="CHEBI:29108"/>
    </cofactor>
    <text evidence="12">Binds 1 Ca(2+) cation per subunit. Seen in 1 crystal structure, it is not clear if it is physiologically important.</text>
</comment>
<keyword evidence="3 12" id="KW-0479">Metal-binding</keyword>
<dbReference type="NCBIfam" id="TIGR00649">
    <property type="entry name" value="MG423"/>
    <property type="match status" value="1"/>
</dbReference>
<keyword evidence="6 12" id="KW-0862">Zinc</keyword>